<evidence type="ECO:0000313" key="3">
    <source>
        <dbReference type="Proteomes" id="UP000297273"/>
    </source>
</evidence>
<dbReference type="Pfam" id="PF00839">
    <property type="entry name" value="Cys_rich_FGFR"/>
    <property type="match status" value="1"/>
</dbReference>
<name>A0A5F1ZTW8_9LEPT</name>
<dbReference type="EMBL" id="RQER01000010">
    <property type="protein sequence ID" value="TGJ99022.1"/>
    <property type="molecule type" value="Genomic_DNA"/>
</dbReference>
<gene>
    <name evidence="1" type="ORF">EHO57_16095</name>
    <name evidence="2" type="ORF">EHQ53_10405</name>
</gene>
<protein>
    <recommendedName>
        <fullName evidence="5">Cys-rich protein</fullName>
    </recommendedName>
</protein>
<organism evidence="1 4">
    <name type="scientific">Leptospira langatensis</name>
    <dbReference type="NCBI Taxonomy" id="2484983"/>
    <lineage>
        <taxon>Bacteria</taxon>
        <taxon>Pseudomonadati</taxon>
        <taxon>Spirochaetota</taxon>
        <taxon>Spirochaetia</taxon>
        <taxon>Leptospirales</taxon>
        <taxon>Leptospiraceae</taxon>
        <taxon>Leptospira</taxon>
    </lineage>
</organism>
<proteinExistence type="predicted"/>
<comment type="caution">
    <text evidence="1">The sequence shown here is derived from an EMBL/GenBank/DDBJ whole genome shotgun (WGS) entry which is preliminary data.</text>
</comment>
<evidence type="ECO:0000313" key="2">
    <source>
        <dbReference type="EMBL" id="TGL40409.1"/>
    </source>
</evidence>
<evidence type="ECO:0008006" key="5">
    <source>
        <dbReference type="Google" id="ProtNLM"/>
    </source>
</evidence>
<dbReference type="InterPro" id="IPR001893">
    <property type="entry name" value="Cys-rich_GLG1_repeat"/>
</dbReference>
<dbReference type="AlphaFoldDB" id="A0A5F1ZTW8"/>
<reference evidence="1 4" key="2">
    <citation type="journal article" date="2019" name="PLoS Negl. Trop. Dis.">
        <title>Revisiting the worldwide diversity of Leptospira species in the environment.</title>
        <authorList>
            <person name="Vincent A.T."/>
            <person name="Schiettekatte O."/>
            <person name="Bourhy P."/>
            <person name="Veyrier F.J."/>
            <person name="Picardeau M."/>
        </authorList>
    </citation>
    <scope>NUCLEOTIDE SEQUENCE [LARGE SCALE GENOMIC DNA]</scope>
    <source>
        <strain evidence="2">201702690</strain>
        <strain evidence="1 4">SSW18</strain>
    </source>
</reference>
<keyword evidence="3" id="KW-1185">Reference proteome</keyword>
<dbReference type="OrthoDB" id="331255at2"/>
<dbReference type="GO" id="GO:0016020">
    <property type="term" value="C:membrane"/>
    <property type="evidence" value="ECO:0007669"/>
    <property type="project" value="InterPro"/>
</dbReference>
<evidence type="ECO:0000313" key="1">
    <source>
        <dbReference type="EMBL" id="TGJ99022.1"/>
    </source>
</evidence>
<dbReference type="Proteomes" id="UP000297273">
    <property type="component" value="Unassembled WGS sequence"/>
</dbReference>
<dbReference type="EMBL" id="RQGC01000007">
    <property type="protein sequence ID" value="TGL40409.1"/>
    <property type="molecule type" value="Genomic_DNA"/>
</dbReference>
<dbReference type="RefSeq" id="WP_135645733.1">
    <property type="nucleotide sequence ID" value="NZ_RQER01000010.1"/>
</dbReference>
<reference evidence="2" key="1">
    <citation type="submission" date="2018-10" db="EMBL/GenBank/DDBJ databases">
        <authorList>
            <person name="Vincent A.T."/>
            <person name="Schiettekatte O."/>
            <person name="Bourhy P."/>
            <person name="Veyrier F.J."/>
            <person name="Picardeau M."/>
        </authorList>
    </citation>
    <scope>NUCLEOTIDE SEQUENCE</scope>
    <source>
        <strain evidence="2">201702690</strain>
    </source>
</reference>
<evidence type="ECO:0000313" key="4">
    <source>
        <dbReference type="Proteomes" id="UP000297946"/>
    </source>
</evidence>
<accession>A0A5F1ZTW8</accession>
<sequence>MKRIILLLIVSVIGVSIYAQGGGSRKSRMGGPGSPCFEDREKYCKDMVKGQGRVRDCLMENVEKLAPACKEHLEKRWGKKKT</sequence>
<dbReference type="Proteomes" id="UP000297946">
    <property type="component" value="Unassembled WGS sequence"/>
</dbReference>